<organism evidence="12 13">
    <name type="scientific">Alkalispirochaeta americana</name>
    <dbReference type="NCBI Taxonomy" id="159291"/>
    <lineage>
        <taxon>Bacteria</taxon>
        <taxon>Pseudomonadati</taxon>
        <taxon>Spirochaetota</taxon>
        <taxon>Spirochaetia</taxon>
        <taxon>Spirochaetales</taxon>
        <taxon>Spirochaetaceae</taxon>
        <taxon>Alkalispirochaeta</taxon>
    </lineage>
</organism>
<keyword evidence="4" id="KW-1003">Cell membrane</keyword>
<evidence type="ECO:0000256" key="5">
    <source>
        <dbReference type="ARBA" id="ARBA00022519"/>
    </source>
</evidence>
<dbReference type="Pfam" id="PF00528">
    <property type="entry name" value="BPD_transp_1"/>
    <property type="match status" value="1"/>
</dbReference>
<feature type="transmembrane region" description="Helical" evidence="10">
    <location>
        <begin position="105"/>
        <end position="128"/>
    </location>
</feature>
<dbReference type="InterPro" id="IPR035906">
    <property type="entry name" value="MetI-like_sf"/>
</dbReference>
<evidence type="ECO:0000256" key="4">
    <source>
        <dbReference type="ARBA" id="ARBA00022475"/>
    </source>
</evidence>
<evidence type="ECO:0000313" key="13">
    <source>
        <dbReference type="Proteomes" id="UP000186400"/>
    </source>
</evidence>
<dbReference type="SUPFAM" id="SSF161098">
    <property type="entry name" value="MetI-like"/>
    <property type="match status" value="1"/>
</dbReference>
<evidence type="ECO:0000313" key="12">
    <source>
        <dbReference type="EMBL" id="SIQ48600.1"/>
    </source>
</evidence>
<dbReference type="NCBIfam" id="NF007852">
    <property type="entry name" value="PRK10561.1"/>
    <property type="match status" value="1"/>
</dbReference>
<feature type="transmembrane region" description="Helical" evidence="10">
    <location>
        <begin position="12"/>
        <end position="34"/>
    </location>
</feature>
<keyword evidence="7 10" id="KW-1133">Transmembrane helix</keyword>
<comment type="subcellular location">
    <subcellularLocation>
        <location evidence="1">Cell inner membrane</location>
        <topology evidence="1">Multi-pass membrane protein</topology>
    </subcellularLocation>
    <subcellularLocation>
        <location evidence="10">Cell membrane</location>
        <topology evidence="10">Multi-pass membrane protein</topology>
    </subcellularLocation>
</comment>
<evidence type="ECO:0000256" key="9">
    <source>
        <dbReference type="ARBA" id="ARBA00040780"/>
    </source>
</evidence>
<accession>A0A1N6T5G8</accession>
<protein>
    <recommendedName>
        <fullName evidence="9">sn-glycerol-3-phosphate transport system permease protein UgpA</fullName>
    </recommendedName>
</protein>
<keyword evidence="8 10" id="KW-0472">Membrane</keyword>
<dbReference type="PROSITE" id="PS50928">
    <property type="entry name" value="ABC_TM1"/>
    <property type="match status" value="1"/>
</dbReference>
<name>A0A1N6T5G8_9SPIO</name>
<keyword evidence="3 10" id="KW-0813">Transport</keyword>
<keyword evidence="6 10" id="KW-0812">Transmembrane</keyword>
<proteinExistence type="inferred from homology"/>
<dbReference type="CDD" id="cd06261">
    <property type="entry name" value="TM_PBP2"/>
    <property type="match status" value="1"/>
</dbReference>
<feature type="transmembrane region" description="Helical" evidence="10">
    <location>
        <begin position="71"/>
        <end position="93"/>
    </location>
</feature>
<feature type="transmembrane region" description="Helical" evidence="10">
    <location>
        <begin position="208"/>
        <end position="228"/>
    </location>
</feature>
<keyword evidence="5" id="KW-0997">Cell inner membrane</keyword>
<evidence type="ECO:0000256" key="8">
    <source>
        <dbReference type="ARBA" id="ARBA00023136"/>
    </source>
</evidence>
<keyword evidence="13" id="KW-1185">Reference proteome</keyword>
<evidence type="ECO:0000256" key="6">
    <source>
        <dbReference type="ARBA" id="ARBA00022692"/>
    </source>
</evidence>
<dbReference type="GO" id="GO:0005886">
    <property type="term" value="C:plasma membrane"/>
    <property type="evidence" value="ECO:0007669"/>
    <property type="project" value="UniProtKB-SubCell"/>
</dbReference>
<dbReference type="PANTHER" id="PTHR43227">
    <property type="entry name" value="BLL4140 PROTEIN"/>
    <property type="match status" value="1"/>
</dbReference>
<dbReference type="AlphaFoldDB" id="A0A1N6T5G8"/>
<dbReference type="EMBL" id="FTMS01000009">
    <property type="protein sequence ID" value="SIQ48600.1"/>
    <property type="molecule type" value="Genomic_DNA"/>
</dbReference>
<evidence type="ECO:0000256" key="1">
    <source>
        <dbReference type="ARBA" id="ARBA00004429"/>
    </source>
</evidence>
<dbReference type="Proteomes" id="UP000186400">
    <property type="component" value="Unassembled WGS sequence"/>
</dbReference>
<reference evidence="12 13" key="1">
    <citation type="submission" date="2017-01" db="EMBL/GenBank/DDBJ databases">
        <authorList>
            <person name="Mah S.A."/>
            <person name="Swanson W.J."/>
            <person name="Moy G.W."/>
            <person name="Vacquier V.D."/>
        </authorList>
    </citation>
    <scope>NUCLEOTIDE SEQUENCE [LARGE SCALE GENOMIC DNA]</scope>
    <source>
        <strain evidence="12 13">ASpG1</strain>
    </source>
</reference>
<dbReference type="GO" id="GO:0055085">
    <property type="term" value="P:transmembrane transport"/>
    <property type="evidence" value="ECO:0007669"/>
    <property type="project" value="InterPro"/>
</dbReference>
<sequence>MMGKRVIFKEKGLPYLLIAPEVILVLAFFIFPAAQALLQSVFREDAFGISRVFVGFENFQRVLSEPLYVRAIWTTLGFAFSVAASTMAIALFLSALSTGIGKRAIVYRTVIIAPYAVAPLVAGVMWFFLFSPSVGLISYGLRMVGVRWNHTIIPGQAFFLVVLAASWQRIAYNFLFYLGGMQSIPDSLIESAAIDGASPAVRFWKITFPLLSPTTFFLVIMNFIYTFFETFPVIHQLTQGGPSNATATMVYRIYRDGFRGLDFGGSAAQSVILMAFVVTVVALQFRFAERKVVY</sequence>
<feature type="transmembrane region" description="Helical" evidence="10">
    <location>
        <begin position="267"/>
        <end position="288"/>
    </location>
</feature>
<evidence type="ECO:0000256" key="7">
    <source>
        <dbReference type="ARBA" id="ARBA00022989"/>
    </source>
</evidence>
<dbReference type="RefSeq" id="WP_200796806.1">
    <property type="nucleotide sequence ID" value="NZ_FTMS01000009.1"/>
</dbReference>
<evidence type="ECO:0000256" key="10">
    <source>
        <dbReference type="RuleBase" id="RU363032"/>
    </source>
</evidence>
<feature type="domain" description="ABC transmembrane type-1" evidence="11">
    <location>
        <begin position="72"/>
        <end position="284"/>
    </location>
</feature>
<dbReference type="InterPro" id="IPR000515">
    <property type="entry name" value="MetI-like"/>
</dbReference>
<evidence type="ECO:0000259" key="11">
    <source>
        <dbReference type="PROSITE" id="PS50928"/>
    </source>
</evidence>
<comment type="subunit">
    <text evidence="2">The complex is composed of two ATP-binding proteins (UgpC), two transmembrane proteins (UgpA and UgpE) and a solute-binding protein (UgpB).</text>
</comment>
<evidence type="ECO:0000256" key="2">
    <source>
        <dbReference type="ARBA" id="ARBA00011557"/>
    </source>
</evidence>
<dbReference type="Gene3D" id="1.10.3720.10">
    <property type="entry name" value="MetI-like"/>
    <property type="match status" value="1"/>
</dbReference>
<dbReference type="InterPro" id="IPR050809">
    <property type="entry name" value="UgpAE/MalFG_permease"/>
</dbReference>
<dbReference type="STRING" id="159291.SAMN05920897_109123"/>
<evidence type="ECO:0000256" key="3">
    <source>
        <dbReference type="ARBA" id="ARBA00022448"/>
    </source>
</evidence>
<comment type="similarity">
    <text evidence="10">Belongs to the binding-protein-dependent transport system permease family.</text>
</comment>
<dbReference type="PANTHER" id="PTHR43227:SF9">
    <property type="entry name" value="SN-GLYCEROL-3-PHOSPHATE TRANSPORT SYSTEM PERMEASE PROTEIN UGPA"/>
    <property type="match status" value="1"/>
</dbReference>
<gene>
    <name evidence="12" type="ORF">SAMN05920897_109123</name>
</gene>
<feature type="transmembrane region" description="Helical" evidence="10">
    <location>
        <begin position="148"/>
        <end position="167"/>
    </location>
</feature>